<feature type="domain" description="HTH cro/C1-type" evidence="1">
    <location>
        <begin position="11"/>
        <end position="43"/>
    </location>
</feature>
<organism evidence="2 3">
    <name type="scientific">Paenibacillus woosongensis</name>
    <dbReference type="NCBI Taxonomy" id="307580"/>
    <lineage>
        <taxon>Bacteria</taxon>
        <taxon>Bacillati</taxon>
        <taxon>Bacillota</taxon>
        <taxon>Bacilli</taxon>
        <taxon>Bacillales</taxon>
        <taxon>Paenibacillaceae</taxon>
        <taxon>Paenibacillus</taxon>
    </lineage>
</organism>
<dbReference type="InterPro" id="IPR001387">
    <property type="entry name" value="Cro/C1-type_HTH"/>
</dbReference>
<dbReference type="GO" id="GO:0003677">
    <property type="term" value="F:DNA binding"/>
    <property type="evidence" value="ECO:0007669"/>
    <property type="project" value="InterPro"/>
</dbReference>
<evidence type="ECO:0000259" key="1">
    <source>
        <dbReference type="PROSITE" id="PS50943"/>
    </source>
</evidence>
<dbReference type="SUPFAM" id="SSF47413">
    <property type="entry name" value="lambda repressor-like DNA-binding domains"/>
    <property type="match status" value="1"/>
</dbReference>
<dbReference type="EMBL" id="CP126084">
    <property type="protein sequence ID" value="WHX47792.1"/>
    <property type="molecule type" value="Genomic_DNA"/>
</dbReference>
<accession>A0AA95I6Z4</accession>
<dbReference type="KEGG" id="pwn:QNH46_16795"/>
<dbReference type="InterPro" id="IPR010982">
    <property type="entry name" value="Lambda_DNA-bd_dom_sf"/>
</dbReference>
<protein>
    <submittedName>
        <fullName evidence="2">Helix-turn-helix transcriptional regulator</fullName>
    </submittedName>
</protein>
<dbReference type="PROSITE" id="PS50943">
    <property type="entry name" value="HTH_CROC1"/>
    <property type="match status" value="1"/>
</dbReference>
<reference evidence="2" key="1">
    <citation type="submission" date="2023-05" db="EMBL/GenBank/DDBJ databases">
        <title>Comparative genomics of Bacillaceae isolates and their secondary metabolite potential.</title>
        <authorList>
            <person name="Song L."/>
            <person name="Nielsen L.J."/>
            <person name="Mohite O."/>
            <person name="Xu X."/>
            <person name="Weber T."/>
            <person name="Kovacs A.T."/>
        </authorList>
    </citation>
    <scope>NUCLEOTIDE SEQUENCE</scope>
    <source>
        <strain evidence="2">B2_4</strain>
    </source>
</reference>
<dbReference type="AlphaFoldDB" id="A0AA95I6Z4"/>
<name>A0AA95I6Z4_9BACL</name>
<dbReference type="SMART" id="SM00530">
    <property type="entry name" value="HTH_XRE"/>
    <property type="match status" value="1"/>
</dbReference>
<evidence type="ECO:0000313" key="3">
    <source>
        <dbReference type="Proteomes" id="UP001177943"/>
    </source>
</evidence>
<proteinExistence type="predicted"/>
<dbReference type="Proteomes" id="UP001177943">
    <property type="component" value="Chromosome"/>
</dbReference>
<evidence type="ECO:0000313" key="2">
    <source>
        <dbReference type="EMBL" id="WHX47792.1"/>
    </source>
</evidence>
<dbReference type="RefSeq" id="WP_283925284.1">
    <property type="nucleotide sequence ID" value="NZ_CP126084.1"/>
</dbReference>
<sequence>MTNEPTIRSVIEQELERRGYSLSSFASRSGINRGTLSAILNGNPPKPIAIRQLDLITEALEQPEGHYYPLYVNECVDSDQPNRRRVKAFLLRCAEVGQTECIQEVLDRIVENLSYIPMIFEIGEELYEKGLREESRLFYNVVIESEKYQHSERLAISHYRLFRLSLGDDTEANLIAATRFELYLNRLPEDYLLDGLLHLTNVYFTMQKWELTEIYADELINLARTVYEHYERTYRQSKTFHYRAERHLVSYYGQGYLIKGVSLQFQKRYEEIQKYIDCYADLSWFVGLDELGKKEVEKFKLFAKLNTYNLKVLLGDQSIIPEYIESVKKHPYEILPALRVIVEASNIHGFFIDDVFEQFNIDIELSEQLGNYYNNVVTRNRYLRLSYHLSLYYFRKKDFKEGLEKTISSIKYAIDLNNREYFMKLLPIFEMYRAFATDEQIGEFKKLMKDVLKNEEVDYGFISSC</sequence>
<gene>
    <name evidence="2" type="ORF">QNH46_16795</name>
</gene>